<dbReference type="GO" id="GO:0000329">
    <property type="term" value="C:fungal-type vacuole membrane"/>
    <property type="evidence" value="ECO:0007669"/>
    <property type="project" value="TreeGrafter"/>
</dbReference>
<feature type="compositionally biased region" description="Acidic residues" evidence="15">
    <location>
        <begin position="121"/>
        <end position="137"/>
    </location>
</feature>
<feature type="region of interest" description="Disordered" evidence="15">
    <location>
        <begin position="710"/>
        <end position="732"/>
    </location>
</feature>
<feature type="transmembrane region" description="Helical" evidence="16">
    <location>
        <begin position="787"/>
        <end position="805"/>
    </location>
</feature>
<comment type="similarity">
    <text evidence="10">Belongs to the VTC4 family.</text>
</comment>
<organism evidence="18 19">
    <name type="scientific">Coprinellus micaceus</name>
    <name type="common">Glistening ink-cap mushroom</name>
    <name type="synonym">Coprinus micaceus</name>
    <dbReference type="NCBI Taxonomy" id="71717"/>
    <lineage>
        <taxon>Eukaryota</taxon>
        <taxon>Fungi</taxon>
        <taxon>Dikarya</taxon>
        <taxon>Basidiomycota</taxon>
        <taxon>Agaricomycotina</taxon>
        <taxon>Agaricomycetes</taxon>
        <taxon>Agaricomycetidae</taxon>
        <taxon>Agaricales</taxon>
        <taxon>Agaricineae</taxon>
        <taxon>Psathyrellaceae</taxon>
        <taxon>Coprinellus</taxon>
    </lineage>
</organism>
<keyword evidence="8 16" id="KW-0472">Membrane</keyword>
<dbReference type="CDD" id="cd07751">
    <property type="entry name" value="PolyPPase_VTC4_like"/>
    <property type="match status" value="1"/>
</dbReference>
<evidence type="ECO:0000256" key="8">
    <source>
        <dbReference type="ARBA" id="ARBA00023136"/>
    </source>
</evidence>
<dbReference type="Gene3D" id="3.20.100.30">
    <property type="entry name" value="VTC, catalytic tunnel domain"/>
    <property type="match status" value="1"/>
</dbReference>
<comment type="catalytic activity">
    <reaction evidence="9">
        <text>[phosphate](n) + ATP = [phosphate](n+1) + ADP</text>
        <dbReference type="Rhea" id="RHEA:19573"/>
        <dbReference type="Rhea" id="RHEA-COMP:9859"/>
        <dbReference type="Rhea" id="RHEA-COMP:14280"/>
        <dbReference type="ChEBI" id="CHEBI:16838"/>
        <dbReference type="ChEBI" id="CHEBI:30616"/>
        <dbReference type="ChEBI" id="CHEBI:456216"/>
        <dbReference type="EC" id="2.7.4.1"/>
    </reaction>
    <physiologicalReaction direction="left-to-right" evidence="9">
        <dbReference type="Rhea" id="RHEA:19574"/>
    </physiologicalReaction>
</comment>
<dbReference type="Pfam" id="PF02656">
    <property type="entry name" value="DUF202"/>
    <property type="match status" value="1"/>
</dbReference>
<dbReference type="PROSITE" id="PS51382">
    <property type="entry name" value="SPX"/>
    <property type="match status" value="1"/>
</dbReference>
<dbReference type="EMBL" id="QPFP01000043">
    <property type="protein sequence ID" value="TEB27063.1"/>
    <property type="molecule type" value="Genomic_DNA"/>
</dbReference>
<dbReference type="InterPro" id="IPR042267">
    <property type="entry name" value="VTC_sf"/>
</dbReference>
<feature type="domain" description="SPX" evidence="17">
    <location>
        <begin position="1"/>
        <end position="194"/>
    </location>
</feature>
<evidence type="ECO:0000256" key="5">
    <source>
        <dbReference type="ARBA" id="ARBA00022679"/>
    </source>
</evidence>
<evidence type="ECO:0000256" key="3">
    <source>
        <dbReference type="ARBA" id="ARBA00012960"/>
    </source>
</evidence>
<dbReference type="Proteomes" id="UP000298030">
    <property type="component" value="Unassembled WGS sequence"/>
</dbReference>
<dbReference type="CDD" id="cd14480">
    <property type="entry name" value="SPX_VTC2_like"/>
    <property type="match status" value="1"/>
</dbReference>
<feature type="transmembrane region" description="Helical" evidence="16">
    <location>
        <begin position="812"/>
        <end position="834"/>
    </location>
</feature>
<dbReference type="STRING" id="71717.A0A4Y7SYX1"/>
<proteinExistence type="inferred from homology"/>
<evidence type="ECO:0000256" key="4">
    <source>
        <dbReference type="ARBA" id="ARBA00022554"/>
    </source>
</evidence>
<evidence type="ECO:0000256" key="7">
    <source>
        <dbReference type="ARBA" id="ARBA00022989"/>
    </source>
</evidence>
<comment type="subcellular location">
    <subcellularLocation>
        <location evidence="2">Vacuole membrane</location>
        <topology evidence="2">Multi-pass membrane protein</topology>
    </subcellularLocation>
</comment>
<evidence type="ECO:0000256" key="1">
    <source>
        <dbReference type="ARBA" id="ARBA00001936"/>
    </source>
</evidence>
<name>A0A4Y7SYX1_COPMI</name>
<dbReference type="OrthoDB" id="6493944at2759"/>
<keyword evidence="7 16" id="KW-1133">Transmembrane helix</keyword>
<dbReference type="FunFam" id="3.20.100.30:FF:000001">
    <property type="entry name" value="Vacuolar transporter chaperone 4"/>
    <property type="match status" value="1"/>
</dbReference>
<comment type="caution">
    <text evidence="18">The sequence shown here is derived from an EMBL/GenBank/DDBJ whole genome shotgun (WGS) entry which is preliminary data.</text>
</comment>
<evidence type="ECO:0000256" key="16">
    <source>
        <dbReference type="SAM" id="Phobius"/>
    </source>
</evidence>
<feature type="compositionally biased region" description="Low complexity" evidence="15">
    <location>
        <begin position="540"/>
        <end position="566"/>
    </location>
</feature>
<dbReference type="EC" id="2.7.4.1" evidence="3"/>
<feature type="region of interest" description="Disordered" evidence="15">
    <location>
        <begin position="621"/>
        <end position="677"/>
    </location>
</feature>
<evidence type="ECO:0000256" key="9">
    <source>
        <dbReference type="ARBA" id="ARBA00050204"/>
    </source>
</evidence>
<evidence type="ECO:0000259" key="17">
    <source>
        <dbReference type="PROSITE" id="PS51382"/>
    </source>
</evidence>
<dbReference type="AlphaFoldDB" id="A0A4Y7SYX1"/>
<evidence type="ECO:0000256" key="14">
    <source>
        <dbReference type="ARBA" id="ARBA00081313"/>
    </source>
</evidence>
<dbReference type="InterPro" id="IPR004331">
    <property type="entry name" value="SPX_dom"/>
</dbReference>
<keyword evidence="4" id="KW-0926">Vacuole</keyword>
<evidence type="ECO:0000313" key="19">
    <source>
        <dbReference type="Proteomes" id="UP000298030"/>
    </source>
</evidence>
<dbReference type="Pfam" id="PF09359">
    <property type="entry name" value="VTC"/>
    <property type="match status" value="1"/>
</dbReference>
<feature type="region of interest" description="Disordered" evidence="15">
    <location>
        <begin position="86"/>
        <end position="137"/>
    </location>
</feature>
<keyword evidence="19" id="KW-1185">Reference proteome</keyword>
<dbReference type="GO" id="GO:0033254">
    <property type="term" value="C:vacuolar transporter chaperone complex"/>
    <property type="evidence" value="ECO:0007669"/>
    <property type="project" value="TreeGrafter"/>
</dbReference>
<accession>A0A4Y7SYX1</accession>
<reference evidence="18 19" key="1">
    <citation type="journal article" date="2019" name="Nat. Ecol. Evol.">
        <title>Megaphylogeny resolves global patterns of mushroom evolution.</title>
        <authorList>
            <person name="Varga T."/>
            <person name="Krizsan K."/>
            <person name="Foldi C."/>
            <person name="Dima B."/>
            <person name="Sanchez-Garcia M."/>
            <person name="Sanchez-Ramirez S."/>
            <person name="Szollosi G.J."/>
            <person name="Szarkandi J.G."/>
            <person name="Papp V."/>
            <person name="Albert L."/>
            <person name="Andreopoulos W."/>
            <person name="Angelini C."/>
            <person name="Antonin V."/>
            <person name="Barry K.W."/>
            <person name="Bougher N.L."/>
            <person name="Buchanan P."/>
            <person name="Buyck B."/>
            <person name="Bense V."/>
            <person name="Catcheside P."/>
            <person name="Chovatia M."/>
            <person name="Cooper J."/>
            <person name="Damon W."/>
            <person name="Desjardin D."/>
            <person name="Finy P."/>
            <person name="Geml J."/>
            <person name="Haridas S."/>
            <person name="Hughes K."/>
            <person name="Justo A."/>
            <person name="Karasinski D."/>
            <person name="Kautmanova I."/>
            <person name="Kiss B."/>
            <person name="Kocsube S."/>
            <person name="Kotiranta H."/>
            <person name="LaButti K.M."/>
            <person name="Lechner B.E."/>
            <person name="Liimatainen K."/>
            <person name="Lipzen A."/>
            <person name="Lukacs Z."/>
            <person name="Mihaltcheva S."/>
            <person name="Morgado L.N."/>
            <person name="Niskanen T."/>
            <person name="Noordeloos M.E."/>
            <person name="Ohm R.A."/>
            <person name="Ortiz-Santana B."/>
            <person name="Ovrebo C."/>
            <person name="Racz N."/>
            <person name="Riley R."/>
            <person name="Savchenko A."/>
            <person name="Shiryaev A."/>
            <person name="Soop K."/>
            <person name="Spirin V."/>
            <person name="Szebenyi C."/>
            <person name="Tomsovsky M."/>
            <person name="Tulloss R.E."/>
            <person name="Uehling J."/>
            <person name="Grigoriev I.V."/>
            <person name="Vagvolgyi C."/>
            <person name="Papp T."/>
            <person name="Martin F.M."/>
            <person name="Miettinen O."/>
            <person name="Hibbett D.S."/>
            <person name="Nagy L.G."/>
        </authorList>
    </citation>
    <scope>NUCLEOTIDE SEQUENCE [LARGE SCALE GENOMIC DNA]</scope>
    <source>
        <strain evidence="18 19">FP101781</strain>
    </source>
</reference>
<evidence type="ECO:0000256" key="11">
    <source>
        <dbReference type="ARBA" id="ARBA00067464"/>
    </source>
</evidence>
<dbReference type="PANTHER" id="PTHR46140:SF1">
    <property type="entry name" value="VACUOLAR TRANSPORTER CHAPERONE COMPLEX SUBUNIT 4-RELATED"/>
    <property type="match status" value="1"/>
</dbReference>
<feature type="region of interest" description="Disordered" evidence="15">
    <location>
        <begin position="539"/>
        <end position="604"/>
    </location>
</feature>
<dbReference type="InterPro" id="IPR051572">
    <property type="entry name" value="VTC_Complex_Subunit"/>
</dbReference>
<protein>
    <recommendedName>
        <fullName evidence="11">Vacuolar transporter chaperone complex subunit 4</fullName>
        <ecNumber evidence="3">2.7.4.1</ecNumber>
    </recommendedName>
    <alternativeName>
        <fullName evidence="13">Polyphosphate kinase</fullName>
    </alternativeName>
    <alternativeName>
        <fullName evidence="12">SPX-dependent polyphosphate polymerase VTC subunit 4</fullName>
    </alternativeName>
    <alternativeName>
        <fullName evidence="14">Vacuolar membrane polyphosphate polymerase catalytic subunit</fullName>
    </alternativeName>
</protein>
<dbReference type="InterPro" id="IPR018966">
    <property type="entry name" value="VTC_domain"/>
</dbReference>
<dbReference type="PANTHER" id="PTHR46140">
    <property type="entry name" value="VACUOLAR TRANSPORTER CHAPERONE 1-RELATED"/>
    <property type="match status" value="1"/>
</dbReference>
<dbReference type="InterPro" id="IPR003807">
    <property type="entry name" value="DUF202"/>
</dbReference>
<evidence type="ECO:0000256" key="15">
    <source>
        <dbReference type="SAM" id="MobiDB-lite"/>
    </source>
</evidence>
<evidence type="ECO:0000256" key="10">
    <source>
        <dbReference type="ARBA" id="ARBA00061390"/>
    </source>
</evidence>
<dbReference type="GO" id="GO:0008976">
    <property type="term" value="F:polyphosphate kinase activity"/>
    <property type="evidence" value="ECO:0007669"/>
    <property type="project" value="UniProtKB-EC"/>
</dbReference>
<evidence type="ECO:0000256" key="12">
    <source>
        <dbReference type="ARBA" id="ARBA00075894"/>
    </source>
</evidence>
<comment type="cofactor">
    <cofactor evidence="1">
        <name>Mn(2+)</name>
        <dbReference type="ChEBI" id="CHEBI:29035"/>
    </cofactor>
</comment>
<evidence type="ECO:0000313" key="18">
    <source>
        <dbReference type="EMBL" id="TEB27063.1"/>
    </source>
</evidence>
<evidence type="ECO:0000256" key="13">
    <source>
        <dbReference type="ARBA" id="ARBA00080494"/>
    </source>
</evidence>
<keyword evidence="6 16" id="KW-0812">Transmembrane</keyword>
<evidence type="ECO:0000256" key="6">
    <source>
        <dbReference type="ARBA" id="ARBA00022692"/>
    </source>
</evidence>
<dbReference type="Pfam" id="PF03105">
    <property type="entry name" value="SPX"/>
    <property type="match status" value="1"/>
</dbReference>
<dbReference type="GO" id="GO:0006799">
    <property type="term" value="P:polyphosphate biosynthetic process"/>
    <property type="evidence" value="ECO:0007669"/>
    <property type="project" value="UniProtKB-ARBA"/>
</dbReference>
<feature type="transmembrane region" description="Helical" evidence="16">
    <location>
        <begin position="854"/>
        <end position="873"/>
    </location>
</feature>
<keyword evidence="5" id="KW-0808">Transferase</keyword>
<gene>
    <name evidence="18" type="ORF">FA13DRAFT_1816544</name>
</gene>
<feature type="compositionally biased region" description="Basic and acidic residues" evidence="15">
    <location>
        <begin position="621"/>
        <end position="644"/>
    </location>
</feature>
<feature type="compositionally biased region" description="Basic and acidic residues" evidence="15">
    <location>
        <begin position="86"/>
        <end position="120"/>
    </location>
</feature>
<evidence type="ECO:0000256" key="2">
    <source>
        <dbReference type="ARBA" id="ARBA00004128"/>
    </source>
</evidence>
<sequence length="878" mass="99532">MKFGTKISTDLYSEWKPWYLNYNGLKRELKNRTTAHNWNDKDEEVFKDMLTKELDKIHDFQKEKTSELSKRIREAEKDVKKLVAEGLEAERERDQRPQHASRSDVEEQQADRDPYAHDGGSDDDLTDDEDGNGSDASYDELEETFHHLEEEVATLVADVHDLALYTKLNITGFMKILKKHDKQTKYQLKSSFIQDYLEKKPFYKYNWDALIVKLSKLYDLVRTRGHPVEGDSSAGGNQSAFVRQTTKYWVHADNLVPLKLAILRHLPVLVFNPDKEFEPKDAAITSIYFDNEDLELYLAVRLRWYGDVDNKTIFVERKTHREDWTGEKSVKARFPLKEHQVNAFLRGEYTVDADFQELVKKGKKSQQEVDSMIQLANEVQYAILTKNLVPVMRSFYNRTAFQLPGDARVRISLDTELTMVREDNWDNKQRAGDNWRRTDIGIDFPFDQLVPEDKEIFKYGVLEVKLQTQFGQQPPQWVQDLVQSHLVEAVPKFSKFIHGCATLLPSRVDLVPFWLPQMDVSIVKEDTGYLSVIERPAPLSSKGSASGRRGSFSAGSRRNSLSGSGSHTPEPVPSYTEPLSEGEEDDYDGTLAPAKDEGRRTGLSAAEVSAAIAYREQMLKERREEEAQLSKSYTDRNGKAREMSEGTLSGETSDAGDGGASAGSRPRRPKYTRDKSTIVKRLKTRSLAIDPLAQSSAFDETLKGKLDQAKEQRGNGIRGLGNANAGEGQQRPDIAEEEAALAGPSKPPADDRILDRSWHAPEGKKIAVPVRVEPKVYFAAERTFLKWLNNAVFIGTIATTLLNFVPATDTRGLISAAFFTLCSLLAIAYSAGIFLYRSYRLRERSAEGLYYDKYGPTVLCVVFFVAMAVNVGLRWSEM</sequence>